<evidence type="ECO:0000313" key="1">
    <source>
        <dbReference type="EMBL" id="MCA9385570.1"/>
    </source>
</evidence>
<dbReference type="InterPro" id="IPR036412">
    <property type="entry name" value="HAD-like_sf"/>
</dbReference>
<dbReference type="AlphaFoldDB" id="A0A955RKA6"/>
<dbReference type="GO" id="GO:0000287">
    <property type="term" value="F:magnesium ion binding"/>
    <property type="evidence" value="ECO:0007669"/>
    <property type="project" value="TreeGrafter"/>
</dbReference>
<dbReference type="InterPro" id="IPR006379">
    <property type="entry name" value="HAD-SF_hydro_IIB"/>
</dbReference>
<comment type="caution">
    <text evidence="1">The sequence shown here is derived from an EMBL/GenBank/DDBJ whole genome shotgun (WGS) entry which is preliminary data.</text>
</comment>
<protein>
    <submittedName>
        <fullName evidence="1">HAD family phosphatase</fullName>
    </submittedName>
</protein>
<dbReference type="GO" id="GO:0016791">
    <property type="term" value="F:phosphatase activity"/>
    <property type="evidence" value="ECO:0007669"/>
    <property type="project" value="TreeGrafter"/>
</dbReference>
<dbReference type="Gene3D" id="3.30.1240.10">
    <property type="match status" value="1"/>
</dbReference>
<dbReference type="GO" id="GO:0005829">
    <property type="term" value="C:cytosol"/>
    <property type="evidence" value="ECO:0007669"/>
    <property type="project" value="TreeGrafter"/>
</dbReference>
<gene>
    <name evidence="1" type="ORF">KC717_02895</name>
</gene>
<dbReference type="Pfam" id="PF08282">
    <property type="entry name" value="Hydrolase_3"/>
    <property type="match status" value="1"/>
</dbReference>
<accession>A0A955RKA6</accession>
<dbReference type="EMBL" id="JAGQLH010000028">
    <property type="protein sequence ID" value="MCA9385570.1"/>
    <property type="molecule type" value="Genomic_DNA"/>
</dbReference>
<dbReference type="InterPro" id="IPR023214">
    <property type="entry name" value="HAD_sf"/>
</dbReference>
<name>A0A955RKA6_9BACT</name>
<organism evidence="1 2">
    <name type="scientific">Candidatus Dojkabacteria bacterium</name>
    <dbReference type="NCBI Taxonomy" id="2099670"/>
    <lineage>
        <taxon>Bacteria</taxon>
        <taxon>Candidatus Dojkabacteria</taxon>
    </lineage>
</organism>
<evidence type="ECO:0000313" key="2">
    <source>
        <dbReference type="Proteomes" id="UP000754563"/>
    </source>
</evidence>
<dbReference type="SUPFAM" id="SSF56784">
    <property type="entry name" value="HAD-like"/>
    <property type="match status" value="1"/>
</dbReference>
<dbReference type="PANTHER" id="PTHR10000">
    <property type="entry name" value="PHOSPHOSERINE PHOSPHATASE"/>
    <property type="match status" value="1"/>
</dbReference>
<dbReference type="Proteomes" id="UP000754563">
    <property type="component" value="Unassembled WGS sequence"/>
</dbReference>
<dbReference type="PANTHER" id="PTHR10000:SF8">
    <property type="entry name" value="HAD SUPERFAMILY HYDROLASE-LIKE, TYPE 3"/>
    <property type="match status" value="1"/>
</dbReference>
<reference evidence="1" key="2">
    <citation type="journal article" date="2021" name="Microbiome">
        <title>Successional dynamics and alternative stable states in a saline activated sludge microbial community over 9 years.</title>
        <authorList>
            <person name="Wang Y."/>
            <person name="Ye J."/>
            <person name="Ju F."/>
            <person name="Liu L."/>
            <person name="Boyd J.A."/>
            <person name="Deng Y."/>
            <person name="Parks D.H."/>
            <person name="Jiang X."/>
            <person name="Yin X."/>
            <person name="Woodcroft B.J."/>
            <person name="Tyson G.W."/>
            <person name="Hugenholtz P."/>
            <person name="Polz M.F."/>
            <person name="Zhang T."/>
        </authorList>
    </citation>
    <scope>NUCLEOTIDE SEQUENCE</scope>
    <source>
        <strain evidence="1">HKST-UBA11</strain>
    </source>
</reference>
<reference evidence="1" key="1">
    <citation type="submission" date="2020-04" db="EMBL/GenBank/DDBJ databases">
        <authorList>
            <person name="Zhang T."/>
        </authorList>
    </citation>
    <scope>NUCLEOTIDE SEQUENCE</scope>
    <source>
        <strain evidence="1">HKST-UBA11</strain>
    </source>
</reference>
<dbReference type="Gene3D" id="3.40.50.1000">
    <property type="entry name" value="HAD superfamily/HAD-like"/>
    <property type="match status" value="1"/>
</dbReference>
<dbReference type="NCBIfam" id="TIGR01484">
    <property type="entry name" value="HAD-SF-IIB"/>
    <property type="match status" value="1"/>
</dbReference>
<proteinExistence type="predicted"/>
<sequence>MNEEKSIKLLFLDVDGTLTTKWEIQVSKSVLFAISKLSETVMVSLSTGRISQEVKELINLAGLEQSYHVIGSGAEVYGPSMKLLRKKVLSYDDVTKVIDLAEDIPDGYGICHDGTWLDSPDAISKGMEFITLSLHANSKEQKDKILNHIQVLDREYHITVGSHIWNPEGFMILITQKGASKGDAIKYVQSELGISQEETAGIGDMPNDAPMFSQCGLKIAMGNAHPDLRQLLMWLYLVLKKMV</sequence>